<comment type="caution">
    <text evidence="1">The sequence shown here is derived from an EMBL/GenBank/DDBJ whole genome shotgun (WGS) entry which is preliminary data.</text>
</comment>
<organism evidence="1">
    <name type="scientific">Mycobacterium xenopi 4042</name>
    <dbReference type="NCBI Taxonomy" id="1299334"/>
    <lineage>
        <taxon>Bacteria</taxon>
        <taxon>Bacillati</taxon>
        <taxon>Actinomycetota</taxon>
        <taxon>Actinomycetes</taxon>
        <taxon>Mycobacteriales</taxon>
        <taxon>Mycobacteriaceae</taxon>
        <taxon>Mycobacterium</taxon>
    </lineage>
</organism>
<dbReference type="EMBL" id="JAOB01000060">
    <property type="protein sequence ID" value="EUA30121.1"/>
    <property type="molecule type" value="Genomic_DNA"/>
</dbReference>
<reference evidence="1" key="1">
    <citation type="submission" date="2014-01" db="EMBL/GenBank/DDBJ databases">
        <authorList>
            <person name="Brown-Elliot B."/>
            <person name="Wallace R."/>
            <person name="Lenaerts A."/>
            <person name="Ordway D."/>
            <person name="DeGroote M.A."/>
            <person name="Parker T."/>
            <person name="Sizemore C."/>
            <person name="Tallon L.J."/>
            <person name="Sadzewicz L.K."/>
            <person name="Sengamalay N."/>
            <person name="Fraser C.M."/>
            <person name="Hine E."/>
            <person name="Shefchek K.A."/>
            <person name="Das S.P."/>
            <person name="Tettelin H."/>
        </authorList>
    </citation>
    <scope>NUCLEOTIDE SEQUENCE [LARGE SCALE GENOMIC DNA]</scope>
    <source>
        <strain evidence="1">4042</strain>
    </source>
</reference>
<accession>X8AG03</accession>
<gene>
    <name evidence="1" type="ORF">I553_4377</name>
</gene>
<sequence>MAGTCSLDRPDLTRGIFGDRCATLTAFRALSPSTVPPAFR</sequence>
<dbReference type="AlphaFoldDB" id="X8AG03"/>
<protein>
    <submittedName>
        <fullName evidence="1">Uncharacterized protein</fullName>
    </submittedName>
</protein>
<name>X8AG03_MYCXE</name>
<proteinExistence type="predicted"/>
<evidence type="ECO:0000313" key="1">
    <source>
        <dbReference type="EMBL" id="EUA30121.1"/>
    </source>
</evidence>